<name>A0A8E2J739_9APHY</name>
<dbReference type="EMBL" id="KV722330">
    <property type="protein sequence ID" value="OCH96452.1"/>
    <property type="molecule type" value="Genomic_DNA"/>
</dbReference>
<organism evidence="2 3">
    <name type="scientific">Obba rivulosa</name>
    <dbReference type="NCBI Taxonomy" id="1052685"/>
    <lineage>
        <taxon>Eukaryota</taxon>
        <taxon>Fungi</taxon>
        <taxon>Dikarya</taxon>
        <taxon>Basidiomycota</taxon>
        <taxon>Agaricomycotina</taxon>
        <taxon>Agaricomycetes</taxon>
        <taxon>Polyporales</taxon>
        <taxon>Gelatoporiaceae</taxon>
        <taxon>Obba</taxon>
    </lineage>
</organism>
<dbReference type="InterPro" id="IPR013078">
    <property type="entry name" value="His_Pase_superF_clade-1"/>
</dbReference>
<feature type="region of interest" description="Disordered" evidence="1">
    <location>
        <begin position="243"/>
        <end position="271"/>
    </location>
</feature>
<dbReference type="InterPro" id="IPR051710">
    <property type="entry name" value="Phosphatase_SH3-domain"/>
</dbReference>
<protein>
    <submittedName>
        <fullName evidence="2">PGAM-domain-containing protein</fullName>
    </submittedName>
</protein>
<accession>A0A8E2J739</accession>
<sequence length="271" mass="30181">MIDKIYIARHGFRLNWVTSNWKSETGVPRDPPLAAFGLTQAQELADYFLSLPLDERPTAIFSSPYYRCLQTAKPTAVALGLPIYVEHGLSEWYSPVVPETGLHPRPPSAAALRAWFPDIDDSWSSIWYPSRKGEDVDQVHNRANGCLSALISGVEHRFQDQHRRILLVTHAATAIALTRELVGNRDLVLRVGCCTLTELTRRPDSATMVGEWEAKRLADGSHLKDGSQRDWGFEDIVVANGKVVEDQGSPGTENDVDEPIGLQSMSMNSRM</sequence>
<dbReference type="InterPro" id="IPR029033">
    <property type="entry name" value="His_PPase_superfam"/>
</dbReference>
<dbReference type="Gene3D" id="3.40.50.1240">
    <property type="entry name" value="Phosphoglycerate mutase-like"/>
    <property type="match status" value="1"/>
</dbReference>
<dbReference type="SUPFAM" id="SSF53254">
    <property type="entry name" value="Phosphoglycerate mutase-like"/>
    <property type="match status" value="1"/>
</dbReference>
<evidence type="ECO:0000313" key="3">
    <source>
        <dbReference type="Proteomes" id="UP000250043"/>
    </source>
</evidence>
<dbReference type="PANTHER" id="PTHR16469">
    <property type="entry name" value="UBIQUITIN-ASSOCIATED AND SH3 DOMAIN-CONTAINING BA-RELATED"/>
    <property type="match status" value="1"/>
</dbReference>
<reference evidence="2 3" key="1">
    <citation type="submission" date="2016-07" db="EMBL/GenBank/DDBJ databases">
        <title>Draft genome of the white-rot fungus Obba rivulosa 3A-2.</title>
        <authorList>
            <consortium name="DOE Joint Genome Institute"/>
            <person name="Miettinen O."/>
            <person name="Riley R."/>
            <person name="Acob R."/>
            <person name="Barry K."/>
            <person name="Cullen D."/>
            <person name="De Vries R."/>
            <person name="Hainaut M."/>
            <person name="Hatakka A."/>
            <person name="Henrissat B."/>
            <person name="Hilden K."/>
            <person name="Kuo R."/>
            <person name="Labutti K."/>
            <person name="Lipzen A."/>
            <person name="Makela M.R."/>
            <person name="Sandor L."/>
            <person name="Spatafora J.W."/>
            <person name="Grigoriev I.V."/>
            <person name="Hibbett D.S."/>
        </authorList>
    </citation>
    <scope>NUCLEOTIDE SEQUENCE [LARGE SCALE GENOMIC DNA]</scope>
    <source>
        <strain evidence="2 3">3A-2</strain>
    </source>
</reference>
<dbReference type="Proteomes" id="UP000250043">
    <property type="component" value="Unassembled WGS sequence"/>
</dbReference>
<dbReference type="PANTHER" id="PTHR16469:SF51">
    <property type="entry name" value="TRANSCRIPTION FACTOR TAU 55 KDA SUBUNIT"/>
    <property type="match status" value="1"/>
</dbReference>
<dbReference type="Pfam" id="PF00300">
    <property type="entry name" value="His_Phos_1"/>
    <property type="match status" value="1"/>
</dbReference>
<dbReference type="SMART" id="SM00855">
    <property type="entry name" value="PGAM"/>
    <property type="match status" value="1"/>
</dbReference>
<proteinExistence type="predicted"/>
<evidence type="ECO:0000313" key="2">
    <source>
        <dbReference type="EMBL" id="OCH96452.1"/>
    </source>
</evidence>
<dbReference type="OrthoDB" id="414418at2759"/>
<dbReference type="AlphaFoldDB" id="A0A8E2J739"/>
<evidence type="ECO:0000256" key="1">
    <source>
        <dbReference type="SAM" id="MobiDB-lite"/>
    </source>
</evidence>
<gene>
    <name evidence="2" type="ORF">OBBRIDRAFT_743099</name>
</gene>
<dbReference type="CDD" id="cd07067">
    <property type="entry name" value="HP_PGM_like"/>
    <property type="match status" value="1"/>
</dbReference>
<keyword evidence="3" id="KW-1185">Reference proteome</keyword>